<protein>
    <submittedName>
        <fullName evidence="1">Uncharacterized protein</fullName>
    </submittedName>
</protein>
<gene>
    <name evidence="1" type="ORF">IWW38_005441</name>
</gene>
<dbReference type="EMBL" id="JANBVB010002541">
    <property type="protein sequence ID" value="KAJ2884315.1"/>
    <property type="molecule type" value="Genomic_DNA"/>
</dbReference>
<name>A0ACC1LWL3_9FUNG</name>
<keyword evidence="2" id="KW-1185">Reference proteome</keyword>
<proteinExistence type="predicted"/>
<sequence length="308" mass="33761">MKLLRIFRKDEWRWVGIELVSPLHLRVTTTALNDTVMTWAHGLTARAPLAAKAVDAFYSTGVLVAVASMLLCLALLAIAGVQIAMGVFARVGGFGPAWGLLQWPLFSDSWREHMFGATVDTAASMPLPANSSNLHRRLLADGGDAQWLRPVIPGITMPLGHLWYYLLSLIICAIIHELGHALAAARARIRLRSFGLFVIGVYPGAFVDLSRDKLEQAPVTQQLRIVCAGVWHNAVTALLAWLLVHSGGLGWAFSHSGWTRVDSGVVVVDVAQTSPLYGRIPLLSTVYRLDDIELHQPVNNASYTPDWF</sequence>
<organism evidence="1 2">
    <name type="scientific">Coemansia aciculifera</name>
    <dbReference type="NCBI Taxonomy" id="417176"/>
    <lineage>
        <taxon>Eukaryota</taxon>
        <taxon>Fungi</taxon>
        <taxon>Fungi incertae sedis</taxon>
        <taxon>Zoopagomycota</taxon>
        <taxon>Kickxellomycotina</taxon>
        <taxon>Kickxellomycetes</taxon>
        <taxon>Kickxellales</taxon>
        <taxon>Kickxellaceae</taxon>
        <taxon>Coemansia</taxon>
    </lineage>
</organism>
<dbReference type="Proteomes" id="UP001139981">
    <property type="component" value="Unassembled WGS sequence"/>
</dbReference>
<accession>A0ACC1LWL3</accession>
<reference evidence="1" key="1">
    <citation type="submission" date="2022-07" db="EMBL/GenBank/DDBJ databases">
        <title>Phylogenomic reconstructions and comparative analyses of Kickxellomycotina fungi.</title>
        <authorList>
            <person name="Reynolds N.K."/>
            <person name="Stajich J.E."/>
            <person name="Barry K."/>
            <person name="Grigoriev I.V."/>
            <person name="Crous P."/>
            <person name="Smith M.E."/>
        </authorList>
    </citation>
    <scope>NUCLEOTIDE SEQUENCE</scope>
    <source>
        <strain evidence="1">CBS 190363</strain>
    </source>
</reference>
<feature type="non-terminal residue" evidence="1">
    <location>
        <position position="308"/>
    </location>
</feature>
<comment type="caution">
    <text evidence="1">The sequence shown here is derived from an EMBL/GenBank/DDBJ whole genome shotgun (WGS) entry which is preliminary data.</text>
</comment>
<evidence type="ECO:0000313" key="2">
    <source>
        <dbReference type="Proteomes" id="UP001139981"/>
    </source>
</evidence>
<evidence type="ECO:0000313" key="1">
    <source>
        <dbReference type="EMBL" id="KAJ2884315.1"/>
    </source>
</evidence>